<dbReference type="Pfam" id="PF13863">
    <property type="entry name" value="DUF4200"/>
    <property type="match status" value="1"/>
</dbReference>
<comment type="caution">
    <text evidence="5">The sequence shown here is derived from an EMBL/GenBank/DDBJ whole genome shotgun (WGS) entry which is preliminary data.</text>
</comment>
<keyword evidence="6" id="KW-1185">Reference proteome</keyword>
<feature type="compositionally biased region" description="Low complexity" evidence="3">
    <location>
        <begin position="244"/>
        <end position="254"/>
    </location>
</feature>
<evidence type="ECO:0000256" key="2">
    <source>
        <dbReference type="SAM" id="Coils"/>
    </source>
</evidence>
<accession>A0AAD5E0R8</accession>
<dbReference type="EMBL" id="JADXDR010000009">
    <property type="protein sequence ID" value="KAI7846136.1"/>
    <property type="molecule type" value="Genomic_DNA"/>
</dbReference>
<reference evidence="5" key="1">
    <citation type="submission" date="2020-11" db="EMBL/GenBank/DDBJ databases">
        <title>Chlorella ohadii genome sequencing and assembly.</title>
        <authorList>
            <person name="Murik O."/>
            <person name="Treves H."/>
            <person name="Kedem I."/>
            <person name="Shotland Y."/>
            <person name="Kaplan A."/>
        </authorList>
    </citation>
    <scope>NUCLEOTIDE SEQUENCE</scope>
    <source>
        <strain evidence="5">1</strain>
    </source>
</reference>
<dbReference type="PANTHER" id="PTHR21683:SF3">
    <property type="entry name" value="CILIA AND FLAGELLA ASSOCIATED PROTEIN 100"/>
    <property type="match status" value="1"/>
</dbReference>
<dbReference type="GO" id="GO:0005856">
    <property type="term" value="C:cytoskeleton"/>
    <property type="evidence" value="ECO:0007669"/>
    <property type="project" value="UniProtKB-ARBA"/>
</dbReference>
<gene>
    <name evidence="5" type="ORF">COHA_000397</name>
</gene>
<feature type="coiled-coil region" evidence="2">
    <location>
        <begin position="116"/>
        <end position="224"/>
    </location>
</feature>
<keyword evidence="1 2" id="KW-0175">Coiled coil</keyword>
<organism evidence="5 6">
    <name type="scientific">Chlorella ohadii</name>
    <dbReference type="NCBI Taxonomy" id="2649997"/>
    <lineage>
        <taxon>Eukaryota</taxon>
        <taxon>Viridiplantae</taxon>
        <taxon>Chlorophyta</taxon>
        <taxon>core chlorophytes</taxon>
        <taxon>Trebouxiophyceae</taxon>
        <taxon>Chlorellales</taxon>
        <taxon>Chlorellaceae</taxon>
        <taxon>Chlorella clade</taxon>
        <taxon>Chlorella</taxon>
    </lineage>
</organism>
<dbReference type="InterPro" id="IPR051147">
    <property type="entry name" value="CFAP_domain-containing"/>
</dbReference>
<evidence type="ECO:0000313" key="6">
    <source>
        <dbReference type="Proteomes" id="UP001205105"/>
    </source>
</evidence>
<evidence type="ECO:0000256" key="3">
    <source>
        <dbReference type="SAM" id="MobiDB-lite"/>
    </source>
</evidence>
<feature type="region of interest" description="Disordered" evidence="3">
    <location>
        <begin position="366"/>
        <end position="398"/>
    </location>
</feature>
<dbReference type="AlphaFoldDB" id="A0AAD5E0R8"/>
<dbReference type="Proteomes" id="UP001205105">
    <property type="component" value="Unassembled WGS sequence"/>
</dbReference>
<evidence type="ECO:0000259" key="4">
    <source>
        <dbReference type="Pfam" id="PF13863"/>
    </source>
</evidence>
<evidence type="ECO:0000256" key="1">
    <source>
        <dbReference type="ARBA" id="ARBA00023054"/>
    </source>
</evidence>
<evidence type="ECO:0000313" key="5">
    <source>
        <dbReference type="EMBL" id="KAI7846136.1"/>
    </source>
</evidence>
<dbReference type="InterPro" id="IPR025252">
    <property type="entry name" value="DUF4200"/>
</dbReference>
<dbReference type="PANTHER" id="PTHR21683">
    <property type="entry name" value="COILED-COIL DOMAIN-CONTAINING PROTEIN 42 LIKE-2-LIKE-RELATED"/>
    <property type="match status" value="1"/>
</dbReference>
<name>A0AAD5E0R8_9CHLO</name>
<proteinExistence type="predicted"/>
<sequence>MRREVAPLGGRLPQLGAGGAADYVRHGGDDLRELVARKRQIFLAQMSLDTKHNEIAKLGQRAHQREEALLAAEQALEQDSQRFEEYLKENDAKLQQEALRAAEAAARARAEKAAEAKRLAASIAGIKGEMAKIEEQLQECQRLKAFLDSDPAQLLEVFSQLEASNMFQIAAAQEAEAALEAARSAHATMQASLDSEAGALRRQVEELEAAVAASRARCAVLQAAEQQDLQGGAVLLGGAGATSSSSGDSAASQGQQGGAAGPAQAVPGTAGAAAALAEHLAAAYQAAGFAPDASVTPLQMLQKVEAALEECLAAIGPPGSQGALAAEAVEQAREKERRQAARATKLAARQAEHEARIQRVMERAAAPKFQKKGKPAMTRSVLQREEAAADSSQQGGGEDELAAYLARLDATFAGCD</sequence>
<feature type="domain" description="DUF4200" evidence="4">
    <location>
        <begin position="34"/>
        <end position="149"/>
    </location>
</feature>
<feature type="region of interest" description="Disordered" evidence="3">
    <location>
        <begin position="244"/>
        <end position="266"/>
    </location>
</feature>
<protein>
    <recommendedName>
        <fullName evidence="4">DUF4200 domain-containing protein</fullName>
    </recommendedName>
</protein>